<feature type="transmembrane region" description="Helical" evidence="10">
    <location>
        <begin position="366"/>
        <end position="386"/>
    </location>
</feature>
<dbReference type="CDD" id="cd09071">
    <property type="entry name" value="FAR_C"/>
    <property type="match status" value="1"/>
</dbReference>
<comment type="function">
    <text evidence="10">Catalyzes the reduction of fatty acyl-CoA to fatty alcohols.</text>
</comment>
<dbReference type="Pfam" id="PF03015">
    <property type="entry name" value="Sterile"/>
    <property type="match status" value="1"/>
</dbReference>
<dbReference type="GO" id="GO:0080019">
    <property type="term" value="F:alcohol-forming very long-chain fatty acyl-CoA reductase activity"/>
    <property type="evidence" value="ECO:0007669"/>
    <property type="project" value="InterPro"/>
</dbReference>
<dbReference type="Pfam" id="PF00075">
    <property type="entry name" value="RNase_H"/>
    <property type="match status" value="1"/>
</dbReference>
<dbReference type="Pfam" id="PF07993">
    <property type="entry name" value="NAD_binding_4"/>
    <property type="match status" value="1"/>
</dbReference>
<evidence type="ECO:0000313" key="13">
    <source>
        <dbReference type="Proteomes" id="UP001168821"/>
    </source>
</evidence>
<dbReference type="Gene3D" id="3.40.50.720">
    <property type="entry name" value="NAD(P)-binding Rossmann-like Domain"/>
    <property type="match status" value="1"/>
</dbReference>
<comment type="similarity">
    <text evidence="2 10">Belongs to the fatty acyl-CoA reductase family.</text>
</comment>
<dbReference type="InterPro" id="IPR033640">
    <property type="entry name" value="FAR_C"/>
</dbReference>
<keyword evidence="3 10" id="KW-0444">Lipid biosynthesis</keyword>
<dbReference type="PANTHER" id="PTHR11011:SF61">
    <property type="entry name" value="FATTY ACYL-COA REDUCTASE"/>
    <property type="match status" value="1"/>
</dbReference>
<dbReference type="AlphaFoldDB" id="A0AA38IBN3"/>
<dbReference type="GO" id="GO:0003676">
    <property type="term" value="F:nucleic acid binding"/>
    <property type="evidence" value="ECO:0007669"/>
    <property type="project" value="InterPro"/>
</dbReference>
<feature type="transmembrane region" description="Helical" evidence="10">
    <location>
        <begin position="481"/>
        <end position="500"/>
    </location>
</feature>
<keyword evidence="6 10" id="KW-1133">Transmembrane helix</keyword>
<keyword evidence="4 10" id="KW-0812">Transmembrane</keyword>
<dbReference type="InterPro" id="IPR026055">
    <property type="entry name" value="FAR"/>
</dbReference>
<evidence type="ECO:0000256" key="6">
    <source>
        <dbReference type="ARBA" id="ARBA00022989"/>
    </source>
</evidence>
<keyword evidence="7 10" id="KW-0443">Lipid metabolism</keyword>
<dbReference type="EC" id="1.2.1.84" evidence="10"/>
<evidence type="ECO:0000256" key="5">
    <source>
        <dbReference type="ARBA" id="ARBA00022857"/>
    </source>
</evidence>
<evidence type="ECO:0000256" key="2">
    <source>
        <dbReference type="ARBA" id="ARBA00005928"/>
    </source>
</evidence>
<dbReference type="InterPro" id="IPR036291">
    <property type="entry name" value="NAD(P)-bd_dom_sf"/>
</dbReference>
<evidence type="ECO:0000256" key="3">
    <source>
        <dbReference type="ARBA" id="ARBA00022516"/>
    </source>
</evidence>
<evidence type="ECO:0000313" key="12">
    <source>
        <dbReference type="EMBL" id="KAJ3652219.1"/>
    </source>
</evidence>
<dbReference type="GO" id="GO:0005777">
    <property type="term" value="C:peroxisome"/>
    <property type="evidence" value="ECO:0007669"/>
    <property type="project" value="TreeGrafter"/>
</dbReference>
<organism evidence="12 13">
    <name type="scientific">Zophobas morio</name>
    <dbReference type="NCBI Taxonomy" id="2755281"/>
    <lineage>
        <taxon>Eukaryota</taxon>
        <taxon>Metazoa</taxon>
        <taxon>Ecdysozoa</taxon>
        <taxon>Arthropoda</taxon>
        <taxon>Hexapoda</taxon>
        <taxon>Insecta</taxon>
        <taxon>Pterygota</taxon>
        <taxon>Neoptera</taxon>
        <taxon>Endopterygota</taxon>
        <taxon>Coleoptera</taxon>
        <taxon>Polyphaga</taxon>
        <taxon>Cucujiformia</taxon>
        <taxon>Tenebrionidae</taxon>
        <taxon>Zophobas</taxon>
    </lineage>
</organism>
<dbReference type="InterPro" id="IPR013120">
    <property type="entry name" value="FAR_NAD-bd"/>
</dbReference>
<dbReference type="CDD" id="cd05236">
    <property type="entry name" value="FAR-N_SDR_e"/>
    <property type="match status" value="1"/>
</dbReference>
<keyword evidence="8 10" id="KW-0472">Membrane</keyword>
<evidence type="ECO:0000256" key="4">
    <source>
        <dbReference type="ARBA" id="ARBA00022692"/>
    </source>
</evidence>
<dbReference type="Proteomes" id="UP001168821">
    <property type="component" value="Unassembled WGS sequence"/>
</dbReference>
<protein>
    <recommendedName>
        <fullName evidence="10">Fatty acyl-CoA reductase</fullName>
        <ecNumber evidence="10">1.2.1.84</ecNumber>
    </recommendedName>
</protein>
<dbReference type="GO" id="GO:0016020">
    <property type="term" value="C:membrane"/>
    <property type="evidence" value="ECO:0007669"/>
    <property type="project" value="UniProtKB-SubCell"/>
</dbReference>
<name>A0AA38IBN3_9CUCU</name>
<comment type="caution">
    <text evidence="12">The sequence shown here is derived from an EMBL/GenBank/DDBJ whole genome shotgun (WGS) entry which is preliminary data.</text>
</comment>
<dbReference type="CDD" id="cd09276">
    <property type="entry name" value="Rnase_HI_RT_non_LTR"/>
    <property type="match status" value="1"/>
</dbReference>
<comment type="catalytic activity">
    <reaction evidence="9 10">
        <text>a long-chain fatty acyl-CoA + 2 NADPH + 2 H(+) = a long-chain primary fatty alcohol + 2 NADP(+) + CoA</text>
        <dbReference type="Rhea" id="RHEA:52716"/>
        <dbReference type="ChEBI" id="CHEBI:15378"/>
        <dbReference type="ChEBI" id="CHEBI:57287"/>
        <dbReference type="ChEBI" id="CHEBI:57783"/>
        <dbReference type="ChEBI" id="CHEBI:58349"/>
        <dbReference type="ChEBI" id="CHEBI:77396"/>
        <dbReference type="ChEBI" id="CHEBI:83139"/>
        <dbReference type="EC" id="1.2.1.84"/>
    </reaction>
</comment>
<evidence type="ECO:0000256" key="10">
    <source>
        <dbReference type="RuleBase" id="RU363097"/>
    </source>
</evidence>
<dbReference type="GO" id="GO:0102965">
    <property type="term" value="F:alcohol-forming long-chain fatty acyl-CoA reductase activity"/>
    <property type="evidence" value="ECO:0007669"/>
    <property type="project" value="UniProtKB-EC"/>
</dbReference>
<evidence type="ECO:0000256" key="7">
    <source>
        <dbReference type="ARBA" id="ARBA00023098"/>
    </source>
</evidence>
<proteinExistence type="inferred from homology"/>
<sequence>MSDINNENLLPNRIVDLFDKKTILVTGGSGFVGKVLIEKLLRSCTSLEKIYVIIRPKKGKTAEERLQTVLNGSLFDCVKKRYGPDIVKKVQAVPGDVSTPNLGLSLVNRRKLTEETEIIYHSAATVKFEEPLKSTVLLNVRGTKLMLELAKECKKLMVFSYISTAYCHEDQDIVFEKIYTPPADPHQIIALCEWLDDESLSVLTKRLRGRSVNNYTFSKALAETLVAEEMDNLPVIIQRPSAILPIWKEPIPGWTDNVNGPAGLFIGAGKGVIRTMYARPDIFIDCLPVDVVANALILSTACFCIYKKQRVFNLTASEETERMGVTTEKVLEMGRDIINNKVAFNTVLWYPNGSLKQCRIHHYFDFFFFQLVPALMVDAILFIIGSRPFLFKIQKRIWGGYQVLEYYANRKWNFDNECSKVARSFLEPAEKKMFKVDPEGFDSYDYFIQCTLACRRYIMKEPDEDIPAALRRMKMLRYLDMFCKTIFIVGLFYYLCRWVLGSDHLPIKLDLLSQPPNPNIAVGQFKPRWNLLRANWNEYQAEIDQNLGSLNTNMSPESVLSQLNHLIVSAAHNHIGKTKLIPRKTVPWWNVECAEALRKSKRAFNVWKRKKSQDSFIEFKKFRTQTRLIIKRAKQNSWMSFVSTLHSNTPTKAWSENNGVRFSVEKTKCICFSQKSGQLPPPLQLQGINLDYVPQAKFLGVLFDQHLSWKPHIDHLKATCLKILDLLKVLSHPIWGADTQILLRIYRTLLRPKLDYGAVAYSACRPRLLTPLITLQNSALRIALGAFRTSPVISLYSIAKEPPLLFRFKYLQLSFAANTSRNPSNPVLQHVFTDRLTILFDRKRHLIPPISIRLQQDLVTLGVPSFPAILPYEFATPPPWLIPALRPDTTLLQFPKTNTPASAIQTEFHTLQVTCSDSTFLYTDASKSVTGVVGSAVVGPSVRRLLRLPSPASVFTGELYALLQACKIITTMSASKYCICTDSLTSLSALRNIYSTNPLIMQIFEVWTMLSNSGKTVRFIFVPSHTGISGNEEADRAAKEAVESESAAEILLVPAPDAKSLFKQALIQKWQTDWTSTPTALQQIKPEVNCILPLPPDRRDQVVLTRLRLGHTRLTHGYLLNRTSPATC</sequence>
<dbReference type="GO" id="GO:0035336">
    <property type="term" value="P:long-chain fatty-acyl-CoA metabolic process"/>
    <property type="evidence" value="ECO:0007669"/>
    <property type="project" value="TreeGrafter"/>
</dbReference>
<gene>
    <name evidence="12" type="ORF">Zmor_018202</name>
</gene>
<evidence type="ECO:0000256" key="9">
    <source>
        <dbReference type="ARBA" id="ARBA00052530"/>
    </source>
</evidence>
<accession>A0AA38IBN3</accession>
<dbReference type="InterPro" id="IPR036397">
    <property type="entry name" value="RNaseH_sf"/>
</dbReference>
<dbReference type="SUPFAM" id="SSF51735">
    <property type="entry name" value="NAD(P)-binding Rossmann-fold domains"/>
    <property type="match status" value="1"/>
</dbReference>
<dbReference type="InterPro" id="IPR002156">
    <property type="entry name" value="RNaseH_domain"/>
</dbReference>
<dbReference type="PROSITE" id="PS50879">
    <property type="entry name" value="RNASE_H_1"/>
    <property type="match status" value="1"/>
</dbReference>
<evidence type="ECO:0000256" key="8">
    <source>
        <dbReference type="ARBA" id="ARBA00023136"/>
    </source>
</evidence>
<keyword evidence="10" id="KW-0560">Oxidoreductase</keyword>
<feature type="domain" description="RNase H type-1" evidence="11">
    <location>
        <begin position="915"/>
        <end position="1043"/>
    </location>
</feature>
<evidence type="ECO:0000256" key="1">
    <source>
        <dbReference type="ARBA" id="ARBA00004141"/>
    </source>
</evidence>
<reference evidence="12" key="1">
    <citation type="journal article" date="2023" name="G3 (Bethesda)">
        <title>Whole genome assemblies of Zophobas morio and Tenebrio molitor.</title>
        <authorList>
            <person name="Kaur S."/>
            <person name="Stinson S.A."/>
            <person name="diCenzo G.C."/>
        </authorList>
    </citation>
    <scope>NUCLEOTIDE SEQUENCE</scope>
    <source>
        <strain evidence="12">QUZm001</strain>
    </source>
</reference>
<dbReference type="EMBL" id="JALNTZ010000005">
    <property type="protein sequence ID" value="KAJ3652219.1"/>
    <property type="molecule type" value="Genomic_DNA"/>
</dbReference>
<evidence type="ECO:0000259" key="11">
    <source>
        <dbReference type="PROSITE" id="PS50879"/>
    </source>
</evidence>
<comment type="subcellular location">
    <subcellularLocation>
        <location evidence="1">Membrane</location>
        <topology evidence="1">Multi-pass membrane protein</topology>
    </subcellularLocation>
</comment>
<dbReference type="GO" id="GO:0004523">
    <property type="term" value="F:RNA-DNA hybrid ribonuclease activity"/>
    <property type="evidence" value="ECO:0007669"/>
    <property type="project" value="InterPro"/>
</dbReference>
<dbReference type="PANTHER" id="PTHR11011">
    <property type="entry name" value="MALE STERILITY PROTEIN 2-RELATED"/>
    <property type="match status" value="1"/>
</dbReference>
<dbReference type="Gene3D" id="3.30.420.10">
    <property type="entry name" value="Ribonuclease H-like superfamily/Ribonuclease H"/>
    <property type="match status" value="1"/>
</dbReference>
<keyword evidence="13" id="KW-1185">Reference proteome</keyword>
<dbReference type="FunFam" id="3.40.50.720:FF:000143">
    <property type="entry name" value="Fatty acyl-CoA reductase"/>
    <property type="match status" value="1"/>
</dbReference>
<dbReference type="InterPro" id="IPR012337">
    <property type="entry name" value="RNaseH-like_sf"/>
</dbReference>
<keyword evidence="5 10" id="KW-0521">NADP</keyword>
<dbReference type="SUPFAM" id="SSF53098">
    <property type="entry name" value="Ribonuclease H-like"/>
    <property type="match status" value="1"/>
</dbReference>